<evidence type="ECO:0000313" key="2">
    <source>
        <dbReference type="EMBL" id="MXO72388.1"/>
    </source>
</evidence>
<dbReference type="RefSeq" id="WP_160772332.1">
    <property type="nucleotide sequence ID" value="NZ_WTYV01000005.1"/>
</dbReference>
<accession>A0A844YZ91</accession>
<keyword evidence="3" id="KW-1185">Reference proteome</keyword>
<dbReference type="PIRSF" id="PIRSF031679">
    <property type="entry name" value="Mtase_Alr7345_prd"/>
    <property type="match status" value="1"/>
</dbReference>
<dbReference type="InterPro" id="IPR016980">
    <property type="entry name" value="S-AdoMet-dep_MeTrfase_Alr7345"/>
</dbReference>
<keyword evidence="2" id="KW-0808">Transferase</keyword>
<dbReference type="SUPFAM" id="SSF53335">
    <property type="entry name" value="S-adenosyl-L-methionine-dependent methyltransferases"/>
    <property type="match status" value="1"/>
</dbReference>
<dbReference type="Gene3D" id="3.40.50.150">
    <property type="entry name" value="Vaccinia Virus protein VP39"/>
    <property type="match status" value="1"/>
</dbReference>
<organism evidence="2 3">
    <name type="scientific">Alteraurantiacibacter buctensis</name>
    <dbReference type="NCBI Taxonomy" id="1503981"/>
    <lineage>
        <taxon>Bacteria</taxon>
        <taxon>Pseudomonadati</taxon>
        <taxon>Pseudomonadota</taxon>
        <taxon>Alphaproteobacteria</taxon>
        <taxon>Sphingomonadales</taxon>
        <taxon>Erythrobacteraceae</taxon>
        <taxon>Alteraurantiacibacter</taxon>
    </lineage>
</organism>
<name>A0A844YZ91_9SPHN</name>
<dbReference type="AlphaFoldDB" id="A0A844YZ91"/>
<gene>
    <name evidence="2" type="ORF">GRI99_12190</name>
</gene>
<dbReference type="Proteomes" id="UP000466966">
    <property type="component" value="Unassembled WGS sequence"/>
</dbReference>
<comment type="caution">
    <text evidence="2">The sequence shown here is derived from an EMBL/GenBank/DDBJ whole genome shotgun (WGS) entry which is preliminary data.</text>
</comment>
<dbReference type="InterPro" id="IPR029063">
    <property type="entry name" value="SAM-dependent_MTases_sf"/>
</dbReference>
<evidence type="ECO:0000313" key="3">
    <source>
        <dbReference type="Proteomes" id="UP000466966"/>
    </source>
</evidence>
<dbReference type="GO" id="GO:0008168">
    <property type="term" value="F:methyltransferase activity"/>
    <property type="evidence" value="ECO:0007669"/>
    <property type="project" value="UniProtKB-KW"/>
</dbReference>
<dbReference type="GO" id="GO:0032259">
    <property type="term" value="P:methylation"/>
    <property type="evidence" value="ECO:0007669"/>
    <property type="project" value="UniProtKB-KW"/>
</dbReference>
<reference evidence="2 3" key="1">
    <citation type="submission" date="2019-12" db="EMBL/GenBank/DDBJ databases">
        <title>Genomic-based taxomic classification of the family Erythrobacteraceae.</title>
        <authorList>
            <person name="Xu L."/>
        </authorList>
    </citation>
    <scope>NUCLEOTIDE SEQUENCE [LARGE SCALE GENOMIC DNA]</scope>
    <source>
        <strain evidence="2 3">M0322</strain>
    </source>
</reference>
<sequence>MKRALFTAISAALLASGGVAYANHHEGAGTAIAAAVADSRRPEADTARDALRKPAEIVAFAGVHPGMTIAEIAPGGGYFTRLLAAAVGPQGRVYALVPAFFASRPGGLDGINALAAEYGNVEVVVVEGYNSLTLPQPVDLVWTTENYHDLANGDMAAVNGAMLNALKPGGIYFVEDHAAPGTGLTATRTLHRIDPMAVIGQVTTAGFVLEATSDLLHNPADPHTANPGDVEPTSDKFALRFRRPQ</sequence>
<keyword evidence="1" id="KW-0732">Signal</keyword>
<dbReference type="OrthoDB" id="9342567at2"/>
<keyword evidence="2" id="KW-0489">Methyltransferase</keyword>
<feature type="signal peptide" evidence="1">
    <location>
        <begin position="1"/>
        <end position="22"/>
    </location>
</feature>
<proteinExistence type="predicted"/>
<feature type="chain" id="PRO_5032974710" evidence="1">
    <location>
        <begin position="23"/>
        <end position="245"/>
    </location>
</feature>
<evidence type="ECO:0000256" key="1">
    <source>
        <dbReference type="SAM" id="SignalP"/>
    </source>
</evidence>
<dbReference type="EMBL" id="WTYV01000005">
    <property type="protein sequence ID" value="MXO72388.1"/>
    <property type="molecule type" value="Genomic_DNA"/>
</dbReference>
<protein>
    <submittedName>
        <fullName evidence="2">Methyltransferase</fullName>
    </submittedName>
</protein>